<organism evidence="1 2">
    <name type="scientific">Caenispirillum bisanense</name>
    <dbReference type="NCBI Taxonomy" id="414052"/>
    <lineage>
        <taxon>Bacteria</taxon>
        <taxon>Pseudomonadati</taxon>
        <taxon>Pseudomonadota</taxon>
        <taxon>Alphaproteobacteria</taxon>
        <taxon>Rhodospirillales</taxon>
        <taxon>Novispirillaceae</taxon>
        <taxon>Caenispirillum</taxon>
    </lineage>
</organism>
<proteinExistence type="predicted"/>
<dbReference type="Proteomes" id="UP000219621">
    <property type="component" value="Unassembled WGS sequence"/>
</dbReference>
<dbReference type="RefSeq" id="WP_097280520.1">
    <property type="nucleotide sequence ID" value="NZ_OCNJ01000008.1"/>
</dbReference>
<accession>A0A286GTM7</accession>
<dbReference type="EMBL" id="OCNJ01000008">
    <property type="protein sequence ID" value="SOD98878.1"/>
    <property type="molecule type" value="Genomic_DNA"/>
</dbReference>
<keyword evidence="2" id="KW-1185">Reference proteome</keyword>
<reference evidence="1 2" key="1">
    <citation type="submission" date="2017-09" db="EMBL/GenBank/DDBJ databases">
        <authorList>
            <person name="Ehlers B."/>
            <person name="Leendertz F.H."/>
        </authorList>
    </citation>
    <scope>NUCLEOTIDE SEQUENCE [LARGE SCALE GENOMIC DNA]</scope>
    <source>
        <strain evidence="1 2">USBA 140</strain>
    </source>
</reference>
<name>A0A286GTM7_9PROT</name>
<sequence>MPPKTNPLKLNPLQLKTLTLMQELANDPETAMIDQLTGDSTVSRFPHAHGNHFHLGRFVVSSADATGLSNEAVWKALERKGLARSFYPTAITLTQAGREYDTGLRDQILHGSDH</sequence>
<dbReference type="AlphaFoldDB" id="A0A286GTM7"/>
<protein>
    <submittedName>
        <fullName evidence="1">Uncharacterized protein</fullName>
    </submittedName>
</protein>
<evidence type="ECO:0000313" key="1">
    <source>
        <dbReference type="EMBL" id="SOD98878.1"/>
    </source>
</evidence>
<dbReference type="OrthoDB" id="8479800at2"/>
<evidence type="ECO:0000313" key="2">
    <source>
        <dbReference type="Proteomes" id="UP000219621"/>
    </source>
</evidence>
<gene>
    <name evidence="1" type="ORF">SAMN05421508_108120</name>
</gene>